<gene>
    <name evidence="2" type="ORF">BQ4739_LOCUS6805</name>
</gene>
<feature type="region of interest" description="Disordered" evidence="1">
    <location>
        <begin position="56"/>
        <end position="121"/>
    </location>
</feature>
<protein>
    <submittedName>
        <fullName evidence="2">Uncharacterized protein</fullName>
    </submittedName>
</protein>
<evidence type="ECO:0000313" key="3">
    <source>
        <dbReference type="Proteomes" id="UP000256970"/>
    </source>
</evidence>
<accession>A0A383VNC2</accession>
<sequence>MLQLEALRELREAGRLDDPAARRGVAALRVGYYADAAAGKAFVVVQALGTVGATQPQQQQQQQQHKQGGEQRWALSEQRSSSSSSSNSSSVARRFQQQLQDASPGPWPGKGFCGGASSTQPAGHCLSSVASGLREALPLRLAEGLGLDPAALQQEVGQLYVRLQQLDPLRAVYYADAAAGKAFVVVQALGTV</sequence>
<dbReference type="Proteomes" id="UP000256970">
    <property type="component" value="Unassembled WGS sequence"/>
</dbReference>
<organism evidence="2 3">
    <name type="scientific">Tetradesmus obliquus</name>
    <name type="common">Green alga</name>
    <name type="synonym">Acutodesmus obliquus</name>
    <dbReference type="NCBI Taxonomy" id="3088"/>
    <lineage>
        <taxon>Eukaryota</taxon>
        <taxon>Viridiplantae</taxon>
        <taxon>Chlorophyta</taxon>
        <taxon>core chlorophytes</taxon>
        <taxon>Chlorophyceae</taxon>
        <taxon>CS clade</taxon>
        <taxon>Sphaeropleales</taxon>
        <taxon>Scenedesmaceae</taxon>
        <taxon>Tetradesmus</taxon>
    </lineage>
</organism>
<reference evidence="2 3" key="1">
    <citation type="submission" date="2016-10" db="EMBL/GenBank/DDBJ databases">
        <authorList>
            <person name="Cai Z."/>
        </authorList>
    </citation>
    <scope>NUCLEOTIDE SEQUENCE [LARGE SCALE GENOMIC DNA]</scope>
</reference>
<name>A0A383VNC2_TETOB</name>
<dbReference type="AlphaFoldDB" id="A0A383VNC2"/>
<dbReference type="EMBL" id="FNXT01000700">
    <property type="protein sequence ID" value="SZX66390.1"/>
    <property type="molecule type" value="Genomic_DNA"/>
</dbReference>
<keyword evidence="3" id="KW-1185">Reference proteome</keyword>
<proteinExistence type="predicted"/>
<evidence type="ECO:0000256" key="1">
    <source>
        <dbReference type="SAM" id="MobiDB-lite"/>
    </source>
</evidence>
<evidence type="ECO:0000313" key="2">
    <source>
        <dbReference type="EMBL" id="SZX66390.1"/>
    </source>
</evidence>
<feature type="compositionally biased region" description="Low complexity" evidence="1">
    <location>
        <begin position="80"/>
        <end position="90"/>
    </location>
</feature>